<dbReference type="EMBL" id="NHTK01001295">
    <property type="protein sequence ID" value="PPR00739.1"/>
    <property type="molecule type" value="Genomic_DNA"/>
</dbReference>
<dbReference type="PROSITE" id="PS00109">
    <property type="entry name" value="PROTEIN_KINASE_TYR"/>
    <property type="match status" value="1"/>
</dbReference>
<gene>
    <name evidence="1" type="ORF">CVT24_000945</name>
</gene>
<proteinExistence type="predicted"/>
<dbReference type="Gene3D" id="1.10.510.10">
    <property type="entry name" value="Transferase(Phosphotransferase) domain 1"/>
    <property type="match status" value="1"/>
</dbReference>
<dbReference type="OrthoDB" id="3224178at2759"/>
<evidence type="ECO:0000313" key="2">
    <source>
        <dbReference type="Proteomes" id="UP000284842"/>
    </source>
</evidence>
<dbReference type="SUPFAM" id="SSF56112">
    <property type="entry name" value="Protein kinase-like (PK-like)"/>
    <property type="match status" value="1"/>
</dbReference>
<reference evidence="1 2" key="1">
    <citation type="journal article" date="2018" name="Evol. Lett.">
        <title>Horizontal gene cluster transfer increased hallucinogenic mushroom diversity.</title>
        <authorList>
            <person name="Reynolds H.T."/>
            <person name="Vijayakumar V."/>
            <person name="Gluck-Thaler E."/>
            <person name="Korotkin H.B."/>
            <person name="Matheny P.B."/>
            <person name="Slot J.C."/>
        </authorList>
    </citation>
    <scope>NUCLEOTIDE SEQUENCE [LARGE SCALE GENOMIC DNA]</scope>
    <source>
        <strain evidence="1 2">2629</strain>
    </source>
</reference>
<accession>A0A409YCK9</accession>
<dbReference type="AlphaFoldDB" id="A0A409YCK9"/>
<dbReference type="GO" id="GO:0004672">
    <property type="term" value="F:protein kinase activity"/>
    <property type="evidence" value="ECO:0007669"/>
    <property type="project" value="InterPro"/>
</dbReference>
<name>A0A409YCK9_9AGAR</name>
<comment type="caution">
    <text evidence="1">The sequence shown here is derived from an EMBL/GenBank/DDBJ whole genome shotgun (WGS) entry which is preliminary data.</text>
</comment>
<dbReference type="Proteomes" id="UP000284842">
    <property type="component" value="Unassembled WGS sequence"/>
</dbReference>
<sequence>MALETASTVLSIRLVPLLFVLLAVAPDFRLSFDSLVWKLRGILHLHPLPEDLNSWAYTPTRDRSVRNQDQLRLWGYWLFLKPVFELKGYALFERGEKTSRVPAKSSPSRAISTGRKSEYPFPRKFFETDDDPLRVWPARDRNGNDVMVRLISGSEPSEELAVWKRLHSSALKNHPRNRSIPVLDYIRFDGLTFIVMPRWDSPTFQDFATVEEILYFADCILDFVDFMHENRIFHRDLTEGNICLNVLGSVDKFYETGRCDPNDALYAVIDFGHSVAYPLESDLDEITTTLHYGTEFGPPLERNPFKVEMYWVGTMINRSVRIIEEIVPEIVPFLNNLIESDEADCPSAREALEQFRQLQAKLTVEQLKAPLKYRFFDRGKFVPKSTM</sequence>
<protein>
    <submittedName>
        <fullName evidence="1">Uncharacterized protein</fullName>
    </submittedName>
</protein>
<organism evidence="1 2">
    <name type="scientific">Panaeolus cyanescens</name>
    <dbReference type="NCBI Taxonomy" id="181874"/>
    <lineage>
        <taxon>Eukaryota</taxon>
        <taxon>Fungi</taxon>
        <taxon>Dikarya</taxon>
        <taxon>Basidiomycota</taxon>
        <taxon>Agaricomycotina</taxon>
        <taxon>Agaricomycetes</taxon>
        <taxon>Agaricomycetidae</taxon>
        <taxon>Agaricales</taxon>
        <taxon>Agaricineae</taxon>
        <taxon>Galeropsidaceae</taxon>
        <taxon>Panaeolus</taxon>
    </lineage>
</organism>
<evidence type="ECO:0000313" key="1">
    <source>
        <dbReference type="EMBL" id="PPR00739.1"/>
    </source>
</evidence>
<dbReference type="InParanoid" id="A0A409YCK9"/>
<dbReference type="InterPro" id="IPR008266">
    <property type="entry name" value="Tyr_kinase_AS"/>
</dbReference>
<dbReference type="InterPro" id="IPR011009">
    <property type="entry name" value="Kinase-like_dom_sf"/>
</dbReference>
<keyword evidence="2" id="KW-1185">Reference proteome</keyword>